<reference evidence="1" key="1">
    <citation type="submission" date="2023-04" db="EMBL/GenBank/DDBJ databases">
        <authorList>
            <person name="Vijverberg K."/>
            <person name="Xiong W."/>
            <person name="Schranz E."/>
        </authorList>
    </citation>
    <scope>NUCLEOTIDE SEQUENCE</scope>
</reference>
<dbReference type="PANTHER" id="PTHR36074:SF1">
    <property type="entry name" value="ISOPENTENYL-DIPHOSPHATE DELTA-ISOMERASE"/>
    <property type="match status" value="1"/>
</dbReference>
<dbReference type="EMBL" id="OX465081">
    <property type="protein sequence ID" value="CAI9283487.1"/>
    <property type="molecule type" value="Genomic_DNA"/>
</dbReference>
<protein>
    <submittedName>
        <fullName evidence="1">Uncharacterized protein</fullName>
    </submittedName>
</protein>
<name>A0AA35Z0X9_LACSI</name>
<sequence length="423" mass="46146">MCVLKISIPTNESVALKRCLAKDALLNRIQDPESEAKQFSSLTPSIRFLPTHIPHVICSSRRLSPARGCLPCETIGLRPSIATATPSHPTPVTRMAGIALLMDLVRKNPNVNGQTLHSTGLYSATLAASSAAAYAAATTPFASKAIFGFGGRRVAYCDAGATSPLLTEDYLTSLRTASETIFRHDTLDYRTKEYYIELKPLWSAFQARSLALTSLRSFLLFYLPLLAPNVEDDDDFLPGSSDERHVDLVVPFKKSVKQILRETSVVTTRRVLERLAVHHFSQRAAWKLLKDVPKSAVRKANRGMPFYTYFFCVGRTTFRGHFLGVAASWVVQVGIESYRFVRDISKSDDDGVEREEQVKGLGKKVYAVTLRCGASLLFASIGAGIGATLFRPSTGQSVGCLIGDLAGPIIVSICLGNGSPLEV</sequence>
<proteinExistence type="predicted"/>
<organism evidence="1 2">
    <name type="scientific">Lactuca saligna</name>
    <name type="common">Willowleaf lettuce</name>
    <dbReference type="NCBI Taxonomy" id="75948"/>
    <lineage>
        <taxon>Eukaryota</taxon>
        <taxon>Viridiplantae</taxon>
        <taxon>Streptophyta</taxon>
        <taxon>Embryophyta</taxon>
        <taxon>Tracheophyta</taxon>
        <taxon>Spermatophyta</taxon>
        <taxon>Magnoliopsida</taxon>
        <taxon>eudicotyledons</taxon>
        <taxon>Gunneridae</taxon>
        <taxon>Pentapetalae</taxon>
        <taxon>asterids</taxon>
        <taxon>campanulids</taxon>
        <taxon>Asterales</taxon>
        <taxon>Asteraceae</taxon>
        <taxon>Cichorioideae</taxon>
        <taxon>Cichorieae</taxon>
        <taxon>Lactucinae</taxon>
        <taxon>Lactuca</taxon>
    </lineage>
</organism>
<gene>
    <name evidence="1" type="ORF">LSALG_LOCUS23082</name>
</gene>
<accession>A0AA35Z0X9</accession>
<evidence type="ECO:0000313" key="2">
    <source>
        <dbReference type="Proteomes" id="UP001177003"/>
    </source>
</evidence>
<dbReference type="PANTHER" id="PTHR36074">
    <property type="entry name" value="ISOPENTENYL-DIPHOSPHATE DELTA-ISOMERASE"/>
    <property type="match status" value="1"/>
</dbReference>
<dbReference type="AlphaFoldDB" id="A0AA35Z0X9"/>
<keyword evidence="2" id="KW-1185">Reference proteome</keyword>
<dbReference type="Proteomes" id="UP001177003">
    <property type="component" value="Chromosome 5"/>
</dbReference>
<evidence type="ECO:0000313" key="1">
    <source>
        <dbReference type="EMBL" id="CAI9283487.1"/>
    </source>
</evidence>